<feature type="transmembrane region" description="Helical" evidence="1">
    <location>
        <begin position="105"/>
        <end position="131"/>
    </location>
</feature>
<dbReference type="RefSeq" id="WP_231442534.1">
    <property type="nucleotide sequence ID" value="NZ_JAJOMB010000007.1"/>
</dbReference>
<proteinExistence type="predicted"/>
<dbReference type="AlphaFoldDB" id="A0A9X1SU00"/>
<protein>
    <submittedName>
        <fullName evidence="2">Uncharacterized protein</fullName>
    </submittedName>
</protein>
<sequence>MSYTLRMEAERIRTLRPFWYLVSAALLIGVLASSFVATNPARGPLTADKTMAVLTGGSSAAVLPFVGLPLLFAGAIAVLEDTRHKLATVVLVAQPRRSTLMLARLLVLAAVALPVGVAQMLASSISAVAFGRTPDFSLVLETAAPHLAALIVFTWVGAALGWLTGSAGATVGVVLLDMLLLEPLVKIAGIEYSDWLENNAERMPFGAARDSLALDPSAMLHAATYATVLLAGAWLLVRTRDY</sequence>
<accession>A0A9X1SU00</accession>
<keyword evidence="1" id="KW-1133">Transmembrane helix</keyword>
<feature type="transmembrane region" description="Helical" evidence="1">
    <location>
        <begin position="170"/>
        <end position="190"/>
    </location>
</feature>
<comment type="caution">
    <text evidence="2">The sequence shown here is derived from an EMBL/GenBank/DDBJ whole genome shotgun (WGS) entry which is preliminary data.</text>
</comment>
<feature type="transmembrane region" description="Helical" evidence="1">
    <location>
        <begin position="143"/>
        <end position="163"/>
    </location>
</feature>
<evidence type="ECO:0000256" key="1">
    <source>
        <dbReference type="SAM" id="Phobius"/>
    </source>
</evidence>
<feature type="transmembrane region" description="Helical" evidence="1">
    <location>
        <begin position="57"/>
        <end position="79"/>
    </location>
</feature>
<keyword evidence="1" id="KW-0472">Membrane</keyword>
<evidence type="ECO:0000313" key="3">
    <source>
        <dbReference type="Proteomes" id="UP001138997"/>
    </source>
</evidence>
<feature type="transmembrane region" description="Helical" evidence="1">
    <location>
        <begin position="218"/>
        <end position="237"/>
    </location>
</feature>
<keyword evidence="1" id="KW-0812">Transmembrane</keyword>
<dbReference type="EMBL" id="JAJOMB010000007">
    <property type="protein sequence ID" value="MCD5312387.1"/>
    <property type="molecule type" value="Genomic_DNA"/>
</dbReference>
<organism evidence="2 3">
    <name type="scientific">Kineosporia babensis</name>
    <dbReference type="NCBI Taxonomy" id="499548"/>
    <lineage>
        <taxon>Bacteria</taxon>
        <taxon>Bacillati</taxon>
        <taxon>Actinomycetota</taxon>
        <taxon>Actinomycetes</taxon>
        <taxon>Kineosporiales</taxon>
        <taxon>Kineosporiaceae</taxon>
        <taxon>Kineosporia</taxon>
    </lineage>
</organism>
<dbReference type="Proteomes" id="UP001138997">
    <property type="component" value="Unassembled WGS sequence"/>
</dbReference>
<evidence type="ECO:0000313" key="2">
    <source>
        <dbReference type="EMBL" id="MCD5312387.1"/>
    </source>
</evidence>
<gene>
    <name evidence="2" type="ORF">LR394_15875</name>
</gene>
<reference evidence="2" key="1">
    <citation type="submission" date="2021-11" db="EMBL/GenBank/DDBJ databases">
        <title>Streptomyces corallinus and Kineosporia corallina sp. nov., two new coral-derived marine actinobacteria.</title>
        <authorList>
            <person name="Buangrab K."/>
            <person name="Sutthacheep M."/>
            <person name="Yeemin T."/>
            <person name="Harunari E."/>
            <person name="Igarashi Y."/>
            <person name="Sripreechasak P."/>
            <person name="Kanchanasin P."/>
            <person name="Tanasupawat S."/>
            <person name="Phongsopitanun W."/>
        </authorList>
    </citation>
    <scope>NUCLEOTIDE SEQUENCE</scope>
    <source>
        <strain evidence="2">JCM 31032</strain>
    </source>
</reference>
<keyword evidence="3" id="KW-1185">Reference proteome</keyword>
<name>A0A9X1SU00_9ACTN</name>
<feature type="transmembrane region" description="Helical" evidence="1">
    <location>
        <begin position="18"/>
        <end position="37"/>
    </location>
</feature>